<evidence type="ECO:0000256" key="1">
    <source>
        <dbReference type="SAM" id="Phobius"/>
    </source>
</evidence>
<feature type="transmembrane region" description="Helical" evidence="1">
    <location>
        <begin position="40"/>
        <end position="60"/>
    </location>
</feature>
<protein>
    <submittedName>
        <fullName evidence="2">Uncharacterized protein</fullName>
    </submittedName>
</protein>
<proteinExistence type="predicted"/>
<feature type="transmembrane region" description="Helical" evidence="1">
    <location>
        <begin position="80"/>
        <end position="101"/>
    </location>
</feature>
<dbReference type="RefSeq" id="WP_320386285.1">
    <property type="nucleotide sequence ID" value="NZ_JARDVI010000002.1"/>
</dbReference>
<dbReference type="Proteomes" id="UP001270266">
    <property type="component" value="Unassembled WGS sequence"/>
</dbReference>
<accession>A0ABU5D1S0</accession>
<keyword evidence="1" id="KW-0472">Membrane</keyword>
<evidence type="ECO:0000313" key="2">
    <source>
        <dbReference type="EMBL" id="MDY0417833.1"/>
    </source>
</evidence>
<organism evidence="2 3">
    <name type="scientific">Enterobacter chinensis</name>
    <dbReference type="NCBI Taxonomy" id="3030997"/>
    <lineage>
        <taxon>Bacteria</taxon>
        <taxon>Pseudomonadati</taxon>
        <taxon>Pseudomonadota</taxon>
        <taxon>Gammaproteobacteria</taxon>
        <taxon>Enterobacterales</taxon>
        <taxon>Enterobacteriaceae</taxon>
        <taxon>Enterobacter</taxon>
    </lineage>
</organism>
<keyword evidence="1" id="KW-0812">Transmembrane</keyword>
<keyword evidence="3" id="KW-1185">Reference proteome</keyword>
<keyword evidence="1" id="KW-1133">Transmembrane helix</keyword>
<dbReference type="EMBL" id="JARDVI010000002">
    <property type="protein sequence ID" value="MDY0417833.1"/>
    <property type="molecule type" value="Genomic_DNA"/>
</dbReference>
<gene>
    <name evidence="2" type="ORF">PYW49_09140</name>
</gene>
<name>A0ABU5D1S0_9ENTR</name>
<comment type="caution">
    <text evidence="2">The sequence shown here is derived from an EMBL/GenBank/DDBJ whole genome shotgun (WGS) entry which is preliminary data.</text>
</comment>
<reference evidence="2 3" key="1">
    <citation type="submission" date="2023-02" db="EMBL/GenBank/DDBJ databases">
        <title>The draft genomes of Enterobacter strains.</title>
        <authorList>
            <person name="He Y."/>
            <person name="Feng Y."/>
            <person name="Zong Z."/>
        </authorList>
    </citation>
    <scope>NUCLEOTIDE SEQUENCE [LARGE SCALE GENOMIC DNA]</scope>
    <source>
        <strain evidence="2 3">170198</strain>
    </source>
</reference>
<sequence>MSTVKSEKELLEAVKNKQSSIVIEGDLVNKTVRLQAVGHVAWAVALAAIGLSIYYVVSILEKGKTRAMAHDDMYSILSEYAIPVVALVVALIAIATGVLVLRRFKNYKLIGNNNEQLILKRKVK</sequence>
<evidence type="ECO:0000313" key="3">
    <source>
        <dbReference type="Proteomes" id="UP001270266"/>
    </source>
</evidence>